<dbReference type="InterPro" id="IPR045397">
    <property type="entry name" value="TumE-like"/>
</dbReference>
<evidence type="ECO:0000313" key="1">
    <source>
        <dbReference type="EMBL" id="BBH42364.1"/>
    </source>
</evidence>
<gene>
    <name evidence="1" type="ORF">myaer102_50140</name>
</gene>
<protein>
    <submittedName>
        <fullName evidence="1">Uncharacterized protein</fullName>
    </submittedName>
</protein>
<dbReference type="AlphaFoldDB" id="A0A3G9K4Q4"/>
<dbReference type="EMBL" id="AP019314">
    <property type="protein sequence ID" value="BBH42364.1"/>
    <property type="molecule type" value="Genomic_DNA"/>
</dbReference>
<dbReference type="Pfam" id="PF20126">
    <property type="entry name" value="TumE"/>
    <property type="match status" value="1"/>
</dbReference>
<dbReference type="KEGG" id="mvz:myaer102_50140"/>
<name>A0A3G9K4Q4_MICVR</name>
<proteinExistence type="predicted"/>
<dbReference type="Proteomes" id="UP000278152">
    <property type="component" value="Chromosome"/>
</dbReference>
<organism evidence="1 2">
    <name type="scientific">Microcystis viridis NIES-102</name>
    <dbReference type="NCBI Taxonomy" id="213615"/>
    <lineage>
        <taxon>Bacteria</taxon>
        <taxon>Bacillati</taxon>
        <taxon>Cyanobacteriota</taxon>
        <taxon>Cyanophyceae</taxon>
        <taxon>Oscillatoriophycideae</taxon>
        <taxon>Chroococcales</taxon>
        <taxon>Microcystaceae</taxon>
        <taxon>Microcystis</taxon>
    </lineage>
</organism>
<accession>A0A3G9K4Q4</accession>
<sequence>MKATALIRRRVILAPDAFAEVTVWRVSQPVLPSEHPYKYRLAYIVNGKCVLRYDNERGKGDHRHFDGVESLYAFSSPDQLMADFNSDILRWNYEHGRS</sequence>
<reference evidence="1 2" key="1">
    <citation type="submission" date="2018-11" db="EMBL/GenBank/DDBJ databases">
        <title>Complete genome sequence of Microcystis aeruginosa NIES-102.</title>
        <authorList>
            <person name="Yamaguchi H."/>
            <person name="Suzuki S."/>
            <person name="Kawachi M."/>
        </authorList>
    </citation>
    <scope>NUCLEOTIDE SEQUENCE [LARGE SCALE GENOMIC DNA]</scope>
    <source>
        <strain evidence="1 2">NIES-102</strain>
    </source>
</reference>
<evidence type="ECO:0000313" key="2">
    <source>
        <dbReference type="Proteomes" id="UP000278152"/>
    </source>
</evidence>